<evidence type="ECO:0000313" key="3">
    <source>
        <dbReference type="Proteomes" id="UP000287033"/>
    </source>
</evidence>
<name>A0A401SLZ4_CHIPU</name>
<feature type="region of interest" description="Disordered" evidence="1">
    <location>
        <begin position="66"/>
        <end position="88"/>
    </location>
</feature>
<gene>
    <name evidence="2" type="ORF">chiPu_0009868</name>
</gene>
<evidence type="ECO:0000256" key="1">
    <source>
        <dbReference type="SAM" id="MobiDB-lite"/>
    </source>
</evidence>
<dbReference type="Proteomes" id="UP000287033">
    <property type="component" value="Unassembled WGS sequence"/>
</dbReference>
<reference evidence="2 3" key="1">
    <citation type="journal article" date="2018" name="Nat. Ecol. Evol.">
        <title>Shark genomes provide insights into elasmobranch evolution and the origin of vertebrates.</title>
        <authorList>
            <person name="Hara Y"/>
            <person name="Yamaguchi K"/>
            <person name="Onimaru K"/>
            <person name="Kadota M"/>
            <person name="Koyanagi M"/>
            <person name="Keeley SD"/>
            <person name="Tatsumi K"/>
            <person name="Tanaka K"/>
            <person name="Motone F"/>
            <person name="Kageyama Y"/>
            <person name="Nozu R"/>
            <person name="Adachi N"/>
            <person name="Nishimura O"/>
            <person name="Nakagawa R"/>
            <person name="Tanegashima C"/>
            <person name="Kiyatake I"/>
            <person name="Matsumoto R"/>
            <person name="Murakumo K"/>
            <person name="Nishida K"/>
            <person name="Terakita A"/>
            <person name="Kuratani S"/>
            <person name="Sato K"/>
            <person name="Hyodo S Kuraku.S."/>
        </authorList>
    </citation>
    <scope>NUCLEOTIDE SEQUENCE [LARGE SCALE GENOMIC DNA]</scope>
</reference>
<dbReference type="AlphaFoldDB" id="A0A401SLZ4"/>
<comment type="caution">
    <text evidence="2">The sequence shown here is derived from an EMBL/GenBank/DDBJ whole genome shotgun (WGS) entry which is preliminary data.</text>
</comment>
<feature type="region of interest" description="Disordered" evidence="1">
    <location>
        <begin position="1"/>
        <end position="20"/>
    </location>
</feature>
<organism evidence="2 3">
    <name type="scientific">Chiloscyllium punctatum</name>
    <name type="common">Brownbanded bambooshark</name>
    <name type="synonym">Hemiscyllium punctatum</name>
    <dbReference type="NCBI Taxonomy" id="137246"/>
    <lineage>
        <taxon>Eukaryota</taxon>
        <taxon>Metazoa</taxon>
        <taxon>Chordata</taxon>
        <taxon>Craniata</taxon>
        <taxon>Vertebrata</taxon>
        <taxon>Chondrichthyes</taxon>
        <taxon>Elasmobranchii</taxon>
        <taxon>Galeomorphii</taxon>
        <taxon>Galeoidea</taxon>
        <taxon>Orectolobiformes</taxon>
        <taxon>Hemiscylliidae</taxon>
        <taxon>Chiloscyllium</taxon>
    </lineage>
</organism>
<evidence type="ECO:0000313" key="2">
    <source>
        <dbReference type="EMBL" id="GCC31410.1"/>
    </source>
</evidence>
<keyword evidence="3" id="KW-1185">Reference proteome</keyword>
<accession>A0A401SLZ4</accession>
<sequence length="131" mass="14294">MKSRGRGGLPDERGGAMTHRSNQCACSRPVTFFPHFHRRGLANVRTLKAGGRRFSHSAVRRDILVTPRKSSASGGCPSEPQLGPSVRPHPFRTWAAQLDAVFRSVSRVCSLNKLSPPARECKGGLMFNVIG</sequence>
<proteinExistence type="predicted"/>
<protein>
    <submittedName>
        <fullName evidence="2">Uncharacterized protein</fullName>
    </submittedName>
</protein>
<dbReference type="EMBL" id="BEZZ01000360">
    <property type="protein sequence ID" value="GCC31410.1"/>
    <property type="molecule type" value="Genomic_DNA"/>
</dbReference>